<comment type="caution">
    <text evidence="1">The sequence shown here is derived from an EMBL/GenBank/DDBJ whole genome shotgun (WGS) entry which is preliminary data.</text>
</comment>
<dbReference type="AlphaFoldDB" id="A0A5Y2MYW4"/>
<sequence length="123" mass="14298">MKFGNAISLFCTALFDGFHYRYCPVWDRGLAKLMEEGVLLEVRNGIALFECDSRLYEIFVGMSFQHFGFLISMDAHAIDESARRRASFATMERLKRLVEEENARIAKERESEMQIMMKTLLAE</sequence>
<accession>A0A5Y2MYW4</accession>
<proteinExistence type="predicted"/>
<gene>
    <name evidence="1" type="ORF">E0557_20035</name>
</gene>
<evidence type="ECO:0000313" key="1">
    <source>
        <dbReference type="EMBL" id="ECF1314189.1"/>
    </source>
</evidence>
<reference evidence="1" key="1">
    <citation type="submission" date="2019-03" db="EMBL/GenBank/DDBJ databases">
        <authorList>
            <person name="Ashton P.M."/>
            <person name="Dallman T."/>
            <person name="Nair S."/>
            <person name="De Pinna E."/>
            <person name="Peters T."/>
            <person name="Grant K."/>
        </authorList>
    </citation>
    <scope>NUCLEOTIDE SEQUENCE [LARGE SCALE GENOMIC DNA]</scope>
    <source>
        <strain evidence="1">278089</strain>
    </source>
</reference>
<organism evidence="1">
    <name type="scientific">Salmonella hadar</name>
    <dbReference type="NCBI Taxonomy" id="149385"/>
    <lineage>
        <taxon>Bacteria</taxon>
        <taxon>Pseudomonadati</taxon>
        <taxon>Pseudomonadota</taxon>
        <taxon>Gammaproteobacteria</taxon>
        <taxon>Enterobacterales</taxon>
        <taxon>Enterobacteriaceae</taxon>
        <taxon>Salmonella</taxon>
    </lineage>
</organism>
<protein>
    <submittedName>
        <fullName evidence="1">Uncharacterized protein</fullName>
    </submittedName>
</protein>
<dbReference type="EMBL" id="AAIKEG010000019">
    <property type="protein sequence ID" value="ECF1314189.1"/>
    <property type="molecule type" value="Genomic_DNA"/>
</dbReference>
<name>A0A5Y2MYW4_SALHA</name>
<dbReference type="Proteomes" id="UP000839877">
    <property type="component" value="Unassembled WGS sequence"/>
</dbReference>